<dbReference type="PANTHER" id="PTHR36143">
    <property type="entry name" value="OS08G0177500 PROTEIN"/>
    <property type="match status" value="1"/>
</dbReference>
<organism evidence="1 2">
    <name type="scientific">Triticum turgidum subsp. durum</name>
    <name type="common">Durum wheat</name>
    <name type="synonym">Triticum durum</name>
    <dbReference type="NCBI Taxonomy" id="4567"/>
    <lineage>
        <taxon>Eukaryota</taxon>
        <taxon>Viridiplantae</taxon>
        <taxon>Streptophyta</taxon>
        <taxon>Embryophyta</taxon>
        <taxon>Tracheophyta</taxon>
        <taxon>Spermatophyta</taxon>
        <taxon>Magnoliopsida</taxon>
        <taxon>Liliopsida</taxon>
        <taxon>Poales</taxon>
        <taxon>Poaceae</taxon>
        <taxon>BOP clade</taxon>
        <taxon>Pooideae</taxon>
        <taxon>Triticodae</taxon>
        <taxon>Triticeae</taxon>
        <taxon>Triticinae</taxon>
        <taxon>Triticum</taxon>
    </lineage>
</organism>
<name>A0A9R1S9D2_TRITD</name>
<dbReference type="AlphaFoldDB" id="A0A9R1S9D2"/>
<dbReference type="Proteomes" id="UP000324705">
    <property type="component" value="Chromosome 3B"/>
</dbReference>
<keyword evidence="2" id="KW-1185">Reference proteome</keyword>
<reference evidence="1 2" key="1">
    <citation type="submission" date="2017-09" db="EMBL/GenBank/DDBJ databases">
        <authorList>
            <consortium name="International Durum Wheat Genome Sequencing Consortium (IDWGSC)"/>
            <person name="Milanesi L."/>
        </authorList>
    </citation>
    <scope>NUCLEOTIDE SEQUENCE [LARGE SCALE GENOMIC DNA]</scope>
    <source>
        <strain evidence="2">cv. Svevo</strain>
    </source>
</reference>
<dbReference type="Gramene" id="TRITD3Bv1G274040.1">
    <property type="protein sequence ID" value="TRITD3Bv1G274040.1"/>
    <property type="gene ID" value="TRITD3Bv1G274040"/>
</dbReference>
<evidence type="ECO:0000313" key="1">
    <source>
        <dbReference type="EMBL" id="VAH85960.1"/>
    </source>
</evidence>
<gene>
    <name evidence="1" type="ORF">TRITD_3Bv1G274040</name>
</gene>
<accession>A0A9R1S9D2</accession>
<dbReference type="EMBL" id="LT934116">
    <property type="protein sequence ID" value="VAH85960.1"/>
    <property type="molecule type" value="Genomic_DNA"/>
</dbReference>
<evidence type="ECO:0000313" key="2">
    <source>
        <dbReference type="Proteomes" id="UP000324705"/>
    </source>
</evidence>
<protein>
    <submittedName>
        <fullName evidence="1">Uncharacterized protein</fullName>
    </submittedName>
</protein>
<proteinExistence type="predicted"/>
<dbReference type="PANTHER" id="PTHR36143:SF4">
    <property type="entry name" value="OS08G0177500 PROTEIN"/>
    <property type="match status" value="1"/>
</dbReference>
<sequence>MESSGLRKRVADMMDGGKYKPKGYGMAAAGQRLPCALLLLLVLAGAALSVVVMHKVREQRAFAVVLKERDVQAVSLRIQLQIMHADKLVQDHPFCIIKE</sequence>